<accession>A0A0G1GIL9</accession>
<dbReference type="PROSITE" id="PS50893">
    <property type="entry name" value="ABC_TRANSPORTER_2"/>
    <property type="match status" value="1"/>
</dbReference>
<organism evidence="5 6">
    <name type="scientific">Candidatus Collierbacteria bacterium GW2011_GWA1_44_12</name>
    <dbReference type="NCBI Taxonomy" id="1618376"/>
    <lineage>
        <taxon>Bacteria</taxon>
        <taxon>Candidatus Collieribacteriota</taxon>
    </lineage>
</organism>
<dbReference type="Pfam" id="PF00005">
    <property type="entry name" value="ABC_tran"/>
    <property type="match status" value="1"/>
</dbReference>
<dbReference type="PANTHER" id="PTHR42939:SF1">
    <property type="entry name" value="ABC TRANSPORTER ATP-BINDING PROTEIN ALBC-RELATED"/>
    <property type="match status" value="1"/>
</dbReference>
<dbReference type="InterPro" id="IPR003593">
    <property type="entry name" value="AAA+_ATPase"/>
</dbReference>
<comment type="caution">
    <text evidence="5">The sequence shown here is derived from an EMBL/GenBank/DDBJ whole genome shotgun (WGS) entry which is preliminary data.</text>
</comment>
<name>A0A0G1GIL9_9BACT</name>
<dbReference type="GO" id="GO:0005524">
    <property type="term" value="F:ATP binding"/>
    <property type="evidence" value="ECO:0007669"/>
    <property type="project" value="UniProtKB-KW"/>
</dbReference>
<keyword evidence="1" id="KW-0813">Transport</keyword>
<protein>
    <submittedName>
        <fullName evidence="5">ABC-type multidrug transport system, ATPase component</fullName>
    </submittedName>
</protein>
<dbReference type="Gene3D" id="3.40.50.300">
    <property type="entry name" value="P-loop containing nucleotide triphosphate hydrolases"/>
    <property type="match status" value="1"/>
</dbReference>
<evidence type="ECO:0000313" key="6">
    <source>
        <dbReference type="Proteomes" id="UP000034069"/>
    </source>
</evidence>
<dbReference type="SMART" id="SM00382">
    <property type="entry name" value="AAA"/>
    <property type="match status" value="1"/>
</dbReference>
<evidence type="ECO:0000256" key="3">
    <source>
        <dbReference type="ARBA" id="ARBA00022840"/>
    </source>
</evidence>
<dbReference type="AlphaFoldDB" id="A0A0G1GIL9"/>
<reference evidence="5 6" key="1">
    <citation type="journal article" date="2015" name="Nature">
        <title>rRNA introns, odd ribosomes, and small enigmatic genomes across a large radiation of phyla.</title>
        <authorList>
            <person name="Brown C.T."/>
            <person name="Hug L.A."/>
            <person name="Thomas B.C."/>
            <person name="Sharon I."/>
            <person name="Castelle C.J."/>
            <person name="Singh A."/>
            <person name="Wilkins M.J."/>
            <person name="Williams K.H."/>
            <person name="Banfield J.F."/>
        </authorList>
    </citation>
    <scope>NUCLEOTIDE SEQUENCE [LARGE SCALE GENOMIC DNA]</scope>
</reference>
<dbReference type="InterPro" id="IPR027417">
    <property type="entry name" value="P-loop_NTPase"/>
</dbReference>
<dbReference type="SUPFAM" id="SSF52540">
    <property type="entry name" value="P-loop containing nucleoside triphosphate hydrolases"/>
    <property type="match status" value="1"/>
</dbReference>
<dbReference type="CDD" id="cd03230">
    <property type="entry name" value="ABC_DR_subfamily_A"/>
    <property type="match status" value="1"/>
</dbReference>
<proteinExistence type="predicted"/>
<dbReference type="GO" id="GO:0016887">
    <property type="term" value="F:ATP hydrolysis activity"/>
    <property type="evidence" value="ECO:0007669"/>
    <property type="project" value="InterPro"/>
</dbReference>
<dbReference type="PANTHER" id="PTHR42939">
    <property type="entry name" value="ABC TRANSPORTER ATP-BINDING PROTEIN ALBC-RELATED"/>
    <property type="match status" value="1"/>
</dbReference>
<evidence type="ECO:0000256" key="1">
    <source>
        <dbReference type="ARBA" id="ARBA00022448"/>
    </source>
</evidence>
<keyword evidence="3" id="KW-0067">ATP-binding</keyword>
<feature type="domain" description="ABC transporter" evidence="4">
    <location>
        <begin position="7"/>
        <end position="237"/>
    </location>
</feature>
<keyword evidence="2" id="KW-0547">Nucleotide-binding</keyword>
<dbReference type="EMBL" id="LCHN01000040">
    <property type="protein sequence ID" value="KKT34395.1"/>
    <property type="molecule type" value="Genomic_DNA"/>
</dbReference>
<dbReference type="InterPro" id="IPR003439">
    <property type="entry name" value="ABC_transporter-like_ATP-bd"/>
</dbReference>
<dbReference type="Proteomes" id="UP000034069">
    <property type="component" value="Unassembled WGS sequence"/>
</dbReference>
<dbReference type="InterPro" id="IPR051782">
    <property type="entry name" value="ABC_Transporter_VariousFunc"/>
</dbReference>
<evidence type="ECO:0000313" key="5">
    <source>
        <dbReference type="EMBL" id="KKT34395.1"/>
    </source>
</evidence>
<evidence type="ECO:0000259" key="4">
    <source>
        <dbReference type="PROSITE" id="PS50893"/>
    </source>
</evidence>
<evidence type="ECO:0000256" key="2">
    <source>
        <dbReference type="ARBA" id="ARBA00022741"/>
    </source>
</evidence>
<gene>
    <name evidence="5" type="ORF">UW23_C0040G0002</name>
</gene>
<sequence>MNQLAILHVENVSKSFGKLHALRSVSFDVRPKEIYALIGPNGSGKTTLINNIVGLLKPDNGEITIAGIDINQKPITAKALLGYVPDNPANYPFLTGMEFLYLTARLKHLSQAEIDKEVGRLKDIFPIEDVLNTPMAGYSRGSLQKTAFLASLLGDPKLLVIDEPVVGLDPLSIKIFGEKLQQFSKSGGSVFLSTHTLTFAHKYADRVGIIHEGKLIHEVSDPKKVDLEKMYEKEVHTAYV</sequence>